<dbReference type="PANTHER" id="PTHR45458:SF3">
    <property type="entry name" value="CHAIN DEHYDROGENASE (ATSC), PUTATIVE-RELATED"/>
    <property type="match status" value="1"/>
</dbReference>
<dbReference type="InterPro" id="IPR036291">
    <property type="entry name" value="NAD(P)-bd_dom_sf"/>
</dbReference>
<dbReference type="RefSeq" id="WP_163963167.1">
    <property type="nucleotide sequence ID" value="NZ_JAAGNX010000001.1"/>
</dbReference>
<dbReference type="InterPro" id="IPR020904">
    <property type="entry name" value="Sc_DH/Rdtase_CS"/>
</dbReference>
<dbReference type="PRINTS" id="PR00081">
    <property type="entry name" value="GDHRDH"/>
</dbReference>
<dbReference type="GO" id="GO:0016616">
    <property type="term" value="F:oxidoreductase activity, acting on the CH-OH group of donors, NAD or NADP as acceptor"/>
    <property type="evidence" value="ECO:0007669"/>
    <property type="project" value="TreeGrafter"/>
</dbReference>
<dbReference type="InterPro" id="IPR052184">
    <property type="entry name" value="SDR_enzymes"/>
</dbReference>
<accession>A0A6B2M0L6</accession>
<evidence type="ECO:0000313" key="2">
    <source>
        <dbReference type="Proteomes" id="UP000478417"/>
    </source>
</evidence>
<dbReference type="Pfam" id="PF00106">
    <property type="entry name" value="adh_short"/>
    <property type="match status" value="1"/>
</dbReference>
<evidence type="ECO:0000313" key="1">
    <source>
        <dbReference type="EMBL" id="NDV61859.1"/>
    </source>
</evidence>
<reference evidence="1 2" key="1">
    <citation type="submission" date="2020-02" db="EMBL/GenBank/DDBJ databases">
        <title>Albibacoteraceae fam. nov., the first described family within the subdivision 4 Verrucomicrobia.</title>
        <authorList>
            <person name="Xi F."/>
        </authorList>
    </citation>
    <scope>NUCLEOTIDE SEQUENCE [LARGE SCALE GENOMIC DNA]</scope>
    <source>
        <strain evidence="1 2">CK1056</strain>
    </source>
</reference>
<dbReference type="Gene3D" id="3.40.50.720">
    <property type="entry name" value="NAD(P)-binding Rossmann-like Domain"/>
    <property type="match status" value="1"/>
</dbReference>
<dbReference type="AlphaFoldDB" id="A0A6B2M0L6"/>
<dbReference type="EMBL" id="JAAGNX010000001">
    <property type="protein sequence ID" value="NDV61859.1"/>
    <property type="molecule type" value="Genomic_DNA"/>
</dbReference>
<dbReference type="PANTHER" id="PTHR45458">
    <property type="entry name" value="SHORT-CHAIN DEHYDROGENASE/REDUCTASE SDR"/>
    <property type="match status" value="1"/>
</dbReference>
<dbReference type="PROSITE" id="PS00061">
    <property type="entry name" value="ADH_SHORT"/>
    <property type="match status" value="1"/>
</dbReference>
<organism evidence="1 2">
    <name type="scientific">Oceanipulchritudo coccoides</name>
    <dbReference type="NCBI Taxonomy" id="2706888"/>
    <lineage>
        <taxon>Bacteria</taxon>
        <taxon>Pseudomonadati</taxon>
        <taxon>Verrucomicrobiota</taxon>
        <taxon>Opitutia</taxon>
        <taxon>Puniceicoccales</taxon>
        <taxon>Oceanipulchritudinaceae</taxon>
        <taxon>Oceanipulchritudo</taxon>
    </lineage>
</organism>
<dbReference type="Proteomes" id="UP000478417">
    <property type="component" value="Unassembled WGS sequence"/>
</dbReference>
<name>A0A6B2M0L6_9BACT</name>
<sequence length="240" mass="26626">MKETIFITGVSRGLGHGLAKVYLESGHTVFGCSRGECDLVEAYPEQFNYASIDLADHLKGKSTLENWLKRVSGFDRVILNAGILSEIRDMRDTPLESLRDTMEINVWSNKWLLDALLRMEQKPRQVVAISSGAAVSGSRGWNGYSISKAALNMLVMLYAAEEPEVHFTSLAPGLIDTAMQDYICGIEADQNFETVRRLKKAKNTPDMPSAEAAAHRISSAMEKFMSEPSGSFIDIRKMKS</sequence>
<dbReference type="InterPro" id="IPR002347">
    <property type="entry name" value="SDR_fam"/>
</dbReference>
<protein>
    <submittedName>
        <fullName evidence="1">SDR family NAD(P)-dependent oxidoreductase</fullName>
    </submittedName>
</protein>
<keyword evidence="2" id="KW-1185">Reference proteome</keyword>
<dbReference type="SUPFAM" id="SSF51735">
    <property type="entry name" value="NAD(P)-binding Rossmann-fold domains"/>
    <property type="match status" value="1"/>
</dbReference>
<gene>
    <name evidence="1" type="ORF">G0Q06_05295</name>
</gene>
<comment type="caution">
    <text evidence="1">The sequence shown here is derived from an EMBL/GenBank/DDBJ whole genome shotgun (WGS) entry which is preliminary data.</text>
</comment>
<proteinExistence type="predicted"/>